<name>A0A9P4SJ27_9PEZI</name>
<dbReference type="InterPro" id="IPR038491">
    <property type="entry name" value="Velvet_dom_sf"/>
</dbReference>
<feature type="region of interest" description="Disordered" evidence="1">
    <location>
        <begin position="246"/>
        <end position="275"/>
    </location>
</feature>
<keyword evidence="3" id="KW-1185">Reference proteome</keyword>
<sequence>MPRGRRRLRDSNQNNSVPRLPNSEARRRPIRRATSPLRRSARLANYRTSDNSDPPAVMTSVARRVGARAISTDHVRDRPRQVSRRSRENGFSHEDTSRYIVDVIREPPETAQMGRPLANSITVRVRVTHLLADEDDAEQDAGNILAFASLLATDANGRDQLTGNGILKPPHSIVRSLQATADDDDEDYDQSDSRTVGYASFPNLQIYQSGLFRLRISLRKIGQFGQANGALNLPYVDTKVINVENSPHRSSASENGDESLQRLRRQRNYGPSPPI</sequence>
<evidence type="ECO:0008006" key="4">
    <source>
        <dbReference type="Google" id="ProtNLM"/>
    </source>
</evidence>
<comment type="caution">
    <text evidence="2">The sequence shown here is derived from an EMBL/GenBank/DDBJ whole genome shotgun (WGS) entry which is preliminary data.</text>
</comment>
<feature type="compositionally biased region" description="Basic and acidic residues" evidence="1">
    <location>
        <begin position="71"/>
        <end position="91"/>
    </location>
</feature>
<accession>A0A9P4SJ27</accession>
<dbReference type="EMBL" id="MU006089">
    <property type="protein sequence ID" value="KAF2843249.1"/>
    <property type="molecule type" value="Genomic_DNA"/>
</dbReference>
<evidence type="ECO:0000256" key="1">
    <source>
        <dbReference type="SAM" id="MobiDB-lite"/>
    </source>
</evidence>
<reference evidence="2" key="1">
    <citation type="journal article" date="2020" name="Stud. Mycol.">
        <title>101 Dothideomycetes genomes: a test case for predicting lifestyles and emergence of pathogens.</title>
        <authorList>
            <person name="Haridas S."/>
            <person name="Albert R."/>
            <person name="Binder M."/>
            <person name="Bloem J."/>
            <person name="Labutti K."/>
            <person name="Salamov A."/>
            <person name="Andreopoulos B."/>
            <person name="Baker S."/>
            <person name="Barry K."/>
            <person name="Bills G."/>
            <person name="Bluhm B."/>
            <person name="Cannon C."/>
            <person name="Castanera R."/>
            <person name="Culley D."/>
            <person name="Daum C."/>
            <person name="Ezra D."/>
            <person name="Gonzalez J."/>
            <person name="Henrissat B."/>
            <person name="Kuo A."/>
            <person name="Liang C."/>
            <person name="Lipzen A."/>
            <person name="Lutzoni F."/>
            <person name="Magnuson J."/>
            <person name="Mondo S."/>
            <person name="Nolan M."/>
            <person name="Ohm R."/>
            <person name="Pangilinan J."/>
            <person name="Park H.-J."/>
            <person name="Ramirez L."/>
            <person name="Alfaro M."/>
            <person name="Sun H."/>
            <person name="Tritt A."/>
            <person name="Yoshinaga Y."/>
            <person name="Zwiers L.-H."/>
            <person name="Turgeon B."/>
            <person name="Goodwin S."/>
            <person name="Spatafora J."/>
            <person name="Crous P."/>
            <person name="Grigoriev I."/>
        </authorList>
    </citation>
    <scope>NUCLEOTIDE SEQUENCE</scope>
    <source>
        <strain evidence="2">CBS 101060</strain>
    </source>
</reference>
<feature type="region of interest" description="Disordered" evidence="1">
    <location>
        <begin position="1"/>
        <end position="91"/>
    </location>
</feature>
<dbReference type="Gene3D" id="2.60.40.3960">
    <property type="entry name" value="Velvet domain"/>
    <property type="match status" value="1"/>
</dbReference>
<dbReference type="Proteomes" id="UP000799429">
    <property type="component" value="Unassembled WGS sequence"/>
</dbReference>
<evidence type="ECO:0000313" key="3">
    <source>
        <dbReference type="Proteomes" id="UP000799429"/>
    </source>
</evidence>
<proteinExistence type="predicted"/>
<organism evidence="2 3">
    <name type="scientific">Patellaria atrata CBS 101060</name>
    <dbReference type="NCBI Taxonomy" id="1346257"/>
    <lineage>
        <taxon>Eukaryota</taxon>
        <taxon>Fungi</taxon>
        <taxon>Dikarya</taxon>
        <taxon>Ascomycota</taxon>
        <taxon>Pezizomycotina</taxon>
        <taxon>Dothideomycetes</taxon>
        <taxon>Dothideomycetes incertae sedis</taxon>
        <taxon>Patellariales</taxon>
        <taxon>Patellariaceae</taxon>
        <taxon>Patellaria</taxon>
    </lineage>
</organism>
<dbReference type="AlphaFoldDB" id="A0A9P4SJ27"/>
<protein>
    <recommendedName>
        <fullName evidence="4">Velvet domain-containing protein</fullName>
    </recommendedName>
</protein>
<evidence type="ECO:0000313" key="2">
    <source>
        <dbReference type="EMBL" id="KAF2843249.1"/>
    </source>
</evidence>
<gene>
    <name evidence="2" type="ORF">M501DRAFT_1028062</name>
</gene>
<dbReference type="OrthoDB" id="5399926at2759"/>